<dbReference type="RefSeq" id="XP_025516261.1">
    <property type="nucleotide sequence ID" value="XM_025655107.1"/>
</dbReference>
<organism evidence="1 2">
    <name type="scientific">Aspergillus piperis CBS 112811</name>
    <dbReference type="NCBI Taxonomy" id="1448313"/>
    <lineage>
        <taxon>Eukaryota</taxon>
        <taxon>Fungi</taxon>
        <taxon>Dikarya</taxon>
        <taxon>Ascomycota</taxon>
        <taxon>Pezizomycotina</taxon>
        <taxon>Eurotiomycetes</taxon>
        <taxon>Eurotiomycetidae</taxon>
        <taxon>Eurotiales</taxon>
        <taxon>Aspergillaceae</taxon>
        <taxon>Aspergillus</taxon>
        <taxon>Aspergillus subgen. Circumdati</taxon>
    </lineage>
</organism>
<dbReference type="GeneID" id="37158509"/>
<keyword evidence="2" id="KW-1185">Reference proteome</keyword>
<name>A0A8G1VM03_9EURO</name>
<gene>
    <name evidence="1" type="ORF">BO85DRAFT_272678</name>
</gene>
<evidence type="ECO:0000313" key="1">
    <source>
        <dbReference type="EMBL" id="RAH58339.1"/>
    </source>
</evidence>
<accession>A0A8G1VM03</accession>
<dbReference type="EMBL" id="KZ825060">
    <property type="protein sequence ID" value="RAH58339.1"/>
    <property type="molecule type" value="Genomic_DNA"/>
</dbReference>
<sequence>MDGSWELLCLVASTFLQAVLMTCLIGRSRVHFIELHWIGLDWDIWRSYTPLKRVRRETEKISFRTESSRVGGEGNKKE</sequence>
<dbReference type="Proteomes" id="UP000249526">
    <property type="component" value="Unassembled WGS sequence"/>
</dbReference>
<reference evidence="1 2" key="1">
    <citation type="submission" date="2018-02" db="EMBL/GenBank/DDBJ databases">
        <title>The genomes of Aspergillus section Nigri reveals drivers in fungal speciation.</title>
        <authorList>
            <consortium name="DOE Joint Genome Institute"/>
            <person name="Vesth T.C."/>
            <person name="Nybo J."/>
            <person name="Theobald S."/>
            <person name="Brandl J."/>
            <person name="Frisvad J.C."/>
            <person name="Nielsen K.F."/>
            <person name="Lyhne E.K."/>
            <person name="Kogle M.E."/>
            <person name="Kuo A."/>
            <person name="Riley R."/>
            <person name="Clum A."/>
            <person name="Nolan M."/>
            <person name="Lipzen A."/>
            <person name="Salamov A."/>
            <person name="Henrissat B."/>
            <person name="Wiebenga A."/>
            <person name="De vries R.P."/>
            <person name="Grigoriev I.V."/>
            <person name="Mortensen U.H."/>
            <person name="Andersen M.R."/>
            <person name="Baker S.E."/>
        </authorList>
    </citation>
    <scope>NUCLEOTIDE SEQUENCE [LARGE SCALE GENOMIC DNA]</scope>
    <source>
        <strain evidence="1 2">CBS 112811</strain>
    </source>
</reference>
<proteinExistence type="predicted"/>
<dbReference type="AlphaFoldDB" id="A0A8G1VM03"/>
<protein>
    <submittedName>
        <fullName evidence="1">Uncharacterized protein</fullName>
    </submittedName>
</protein>
<evidence type="ECO:0000313" key="2">
    <source>
        <dbReference type="Proteomes" id="UP000249526"/>
    </source>
</evidence>